<keyword evidence="7 9" id="KW-0472">Membrane</keyword>
<keyword evidence="2 9" id="KW-0813">Transport</keyword>
<dbReference type="PANTHER" id="PTHR30266:SF2">
    <property type="entry name" value="LARGE-CONDUCTANCE MECHANOSENSITIVE CHANNEL"/>
    <property type="match status" value="1"/>
</dbReference>
<keyword evidence="11" id="KW-1185">Reference proteome</keyword>
<comment type="subcellular location">
    <subcellularLocation>
        <location evidence="9">Cell membrane</location>
        <topology evidence="9">Multi-pass membrane protein</topology>
    </subcellularLocation>
    <subcellularLocation>
        <location evidence="1">Membrane</location>
        <topology evidence="1">Multi-pass membrane protein</topology>
    </subcellularLocation>
</comment>
<evidence type="ECO:0000256" key="3">
    <source>
        <dbReference type="ARBA" id="ARBA00022475"/>
    </source>
</evidence>
<comment type="caution">
    <text evidence="9">Lacks conserved residue(s) required for the propagation of feature annotation.</text>
</comment>
<dbReference type="InterPro" id="IPR037673">
    <property type="entry name" value="MSC/AndL"/>
</dbReference>
<evidence type="ECO:0000256" key="6">
    <source>
        <dbReference type="ARBA" id="ARBA00023065"/>
    </source>
</evidence>
<reference evidence="10" key="1">
    <citation type="submission" date="2021-11" db="EMBL/GenBank/DDBJ databases">
        <title>Description of novel Chryseobacterium species.</title>
        <authorList>
            <person name="Saticioglu I.B."/>
            <person name="Ay H."/>
            <person name="Altun S."/>
            <person name="Duman M."/>
        </authorList>
    </citation>
    <scope>NUCLEOTIDE SEQUENCE</scope>
    <source>
        <strain evidence="10">C-17</strain>
    </source>
</reference>
<keyword evidence="3 9" id="KW-1003">Cell membrane</keyword>
<dbReference type="SUPFAM" id="SSF81330">
    <property type="entry name" value="Gated mechanosensitive channel"/>
    <property type="match status" value="1"/>
</dbReference>
<comment type="caution">
    <text evidence="10">The sequence shown here is derived from an EMBL/GenBank/DDBJ whole genome shotgun (WGS) entry which is preliminary data.</text>
</comment>
<keyword evidence="8 9" id="KW-0407">Ion channel</keyword>
<dbReference type="NCBIfam" id="NF010557">
    <property type="entry name" value="PRK13952.1"/>
    <property type="match status" value="1"/>
</dbReference>
<keyword evidence="6 9" id="KW-0406">Ion transport</keyword>
<dbReference type="Proteomes" id="UP001108025">
    <property type="component" value="Unassembled WGS sequence"/>
</dbReference>
<dbReference type="PANTHER" id="PTHR30266">
    <property type="entry name" value="MECHANOSENSITIVE CHANNEL MSCL"/>
    <property type="match status" value="1"/>
</dbReference>
<keyword evidence="5 9" id="KW-1133">Transmembrane helix</keyword>
<dbReference type="Gene3D" id="1.10.1200.120">
    <property type="entry name" value="Large-conductance mechanosensitive channel, MscL, domain 1"/>
    <property type="match status" value="1"/>
</dbReference>
<sequence>MGFIKEFKEFAVKGNAFDLAVGVIIGGAFGKIVTSVIDDLIMPIVAAIVGKPDFSSIYFAMGKGAENIPAGSTLAKAKELAPDAAIFAYGNFITVAINFILLALVVFMLVKTINRMRKAEVEAPEAPEAPAAPTATEQLLVEIRDELKKK</sequence>
<name>A0A9Q3V3Z0_9FLAO</name>
<feature type="transmembrane region" description="Helical" evidence="9">
    <location>
        <begin position="86"/>
        <end position="110"/>
    </location>
</feature>
<keyword evidence="4 9" id="KW-0812">Transmembrane</keyword>
<evidence type="ECO:0000256" key="9">
    <source>
        <dbReference type="HAMAP-Rule" id="MF_00115"/>
    </source>
</evidence>
<evidence type="ECO:0000256" key="2">
    <source>
        <dbReference type="ARBA" id="ARBA00022448"/>
    </source>
</evidence>
<dbReference type="NCBIfam" id="NF001843">
    <property type="entry name" value="PRK00567.1-4"/>
    <property type="match status" value="1"/>
</dbReference>
<dbReference type="AlphaFoldDB" id="A0A9Q3V3Z0"/>
<dbReference type="RefSeq" id="WP_230668635.1">
    <property type="nucleotide sequence ID" value="NZ_JAJNAY010000001.1"/>
</dbReference>
<dbReference type="GO" id="GO:0008381">
    <property type="term" value="F:mechanosensitive monoatomic ion channel activity"/>
    <property type="evidence" value="ECO:0007669"/>
    <property type="project" value="UniProtKB-UniRule"/>
</dbReference>
<comment type="subunit">
    <text evidence="9">Homopentamer.</text>
</comment>
<dbReference type="PRINTS" id="PR01264">
    <property type="entry name" value="MECHCHANNEL"/>
</dbReference>
<dbReference type="InterPro" id="IPR001185">
    <property type="entry name" value="MS_channel"/>
</dbReference>
<evidence type="ECO:0000256" key="1">
    <source>
        <dbReference type="ARBA" id="ARBA00004141"/>
    </source>
</evidence>
<dbReference type="NCBIfam" id="TIGR00220">
    <property type="entry name" value="mscL"/>
    <property type="match status" value="1"/>
</dbReference>
<protein>
    <recommendedName>
        <fullName evidence="9">Large-conductance mechanosensitive channel</fullName>
    </recommendedName>
</protein>
<evidence type="ECO:0000256" key="4">
    <source>
        <dbReference type="ARBA" id="ARBA00022692"/>
    </source>
</evidence>
<dbReference type="GO" id="GO:0005886">
    <property type="term" value="C:plasma membrane"/>
    <property type="evidence" value="ECO:0007669"/>
    <property type="project" value="UniProtKB-SubCell"/>
</dbReference>
<evidence type="ECO:0000313" key="10">
    <source>
        <dbReference type="EMBL" id="MCD1116870.1"/>
    </source>
</evidence>
<evidence type="ECO:0000256" key="7">
    <source>
        <dbReference type="ARBA" id="ARBA00023136"/>
    </source>
</evidence>
<dbReference type="InterPro" id="IPR036019">
    <property type="entry name" value="MscL_channel"/>
</dbReference>
<gene>
    <name evidence="9 10" type="primary">mscL</name>
    <name evidence="10" type="ORF">LO744_08365</name>
</gene>
<comment type="function">
    <text evidence="9">Channel that opens in response to stretch forces in the membrane lipid bilayer. May participate in the regulation of osmotic pressure changes within the cell.</text>
</comment>
<evidence type="ECO:0000313" key="11">
    <source>
        <dbReference type="Proteomes" id="UP001108025"/>
    </source>
</evidence>
<comment type="similarity">
    <text evidence="9">Belongs to the MscL family.</text>
</comment>
<organism evidence="10 11">
    <name type="scientific">Chryseobacterium turcicum</name>
    <dbReference type="NCBI Taxonomy" id="2898076"/>
    <lineage>
        <taxon>Bacteria</taxon>
        <taxon>Pseudomonadati</taxon>
        <taxon>Bacteroidota</taxon>
        <taxon>Flavobacteriia</taxon>
        <taxon>Flavobacteriales</taxon>
        <taxon>Weeksellaceae</taxon>
        <taxon>Chryseobacterium group</taxon>
        <taxon>Chryseobacterium</taxon>
    </lineage>
</organism>
<accession>A0A9Q3V3Z0</accession>
<proteinExistence type="inferred from homology"/>
<evidence type="ECO:0000256" key="8">
    <source>
        <dbReference type="ARBA" id="ARBA00023303"/>
    </source>
</evidence>
<evidence type="ECO:0000256" key="5">
    <source>
        <dbReference type="ARBA" id="ARBA00022989"/>
    </source>
</evidence>
<dbReference type="HAMAP" id="MF_00115">
    <property type="entry name" value="MscL"/>
    <property type="match status" value="1"/>
</dbReference>
<dbReference type="Pfam" id="PF01741">
    <property type="entry name" value="MscL"/>
    <property type="match status" value="1"/>
</dbReference>
<dbReference type="EMBL" id="JAJNAY010000001">
    <property type="protein sequence ID" value="MCD1116870.1"/>
    <property type="molecule type" value="Genomic_DNA"/>
</dbReference>